<keyword evidence="1" id="KW-0472">Membrane</keyword>
<sequence>MPQALRNTFLTLRDLIVSAGPLAFLAVGLLIAAYWWLNPNPPKSVTLATGPAQSAYEEFGKRYQKALAADGIEVVLKPSAGSSHNLQLLRDGEADLAFVQGGTAELLPDDPDNLASLGSLFVEPIWLFYRADSALRVNAAGRLDNLRQLRGLRVNVGSEGSGVPRLMEQLLEANRVELKQVRLSQLEQTPATVAFLDGKLDALVFASAPESLMVQMLLQTPGVHLMDFAQHEAYARRFPYLTPVTLPRGVVDLASNIPPLDARLVATTTSLLARDGTHPALLTLFAQNAQKLHGGASWFNRAREFPSTRHSELPIAKEGERAINEPVPMMQRYLPFWIANLIDRMWLVMGLLIAVLLPLSRIVPPLYQFRVRSRVFRWYGRLREIEDTLESNPAGHPDMLKALDGLEAQVEKISVPLSYADELYALRNHIQMVRKKLMRVQAGGVAEEAPAAQPTEQAG</sequence>
<dbReference type="Gene3D" id="3.40.190.10">
    <property type="entry name" value="Periplasmic binding protein-like II"/>
    <property type="match status" value="2"/>
</dbReference>
<evidence type="ECO:0008006" key="4">
    <source>
        <dbReference type="Google" id="ProtNLM"/>
    </source>
</evidence>
<accession>A0A7X0UBZ9</accession>
<dbReference type="PANTHER" id="PTHR42941">
    <property type="entry name" value="SLL1037 PROTEIN"/>
    <property type="match status" value="1"/>
</dbReference>
<feature type="transmembrane region" description="Helical" evidence="1">
    <location>
        <begin position="12"/>
        <end position="37"/>
    </location>
</feature>
<dbReference type="InterPro" id="IPR011852">
    <property type="entry name" value="TRAP_TAXI"/>
</dbReference>
<organism evidence="2 3">
    <name type="scientific">Acidovorax soli</name>
    <dbReference type="NCBI Taxonomy" id="592050"/>
    <lineage>
        <taxon>Bacteria</taxon>
        <taxon>Pseudomonadati</taxon>
        <taxon>Pseudomonadota</taxon>
        <taxon>Betaproteobacteria</taxon>
        <taxon>Burkholderiales</taxon>
        <taxon>Comamonadaceae</taxon>
        <taxon>Acidovorax</taxon>
    </lineage>
</organism>
<name>A0A7X0UBZ9_9BURK</name>
<protein>
    <recommendedName>
        <fullName evidence="4">TRAP transporter solute receptor, TAXI family</fullName>
    </recommendedName>
</protein>
<keyword evidence="3" id="KW-1185">Reference proteome</keyword>
<dbReference type="SUPFAM" id="SSF53850">
    <property type="entry name" value="Periplasmic binding protein-like II"/>
    <property type="match status" value="1"/>
</dbReference>
<keyword evidence="1" id="KW-0812">Transmembrane</keyword>
<dbReference type="EMBL" id="JACHLK010000011">
    <property type="protein sequence ID" value="MBB6562095.1"/>
    <property type="molecule type" value="Genomic_DNA"/>
</dbReference>
<evidence type="ECO:0000313" key="2">
    <source>
        <dbReference type="EMBL" id="MBB6562095.1"/>
    </source>
</evidence>
<proteinExistence type="predicted"/>
<dbReference type="Proteomes" id="UP000575083">
    <property type="component" value="Unassembled WGS sequence"/>
</dbReference>
<dbReference type="RefSeq" id="WP_184861775.1">
    <property type="nucleotide sequence ID" value="NZ_JACHLK010000011.1"/>
</dbReference>
<evidence type="ECO:0000256" key="1">
    <source>
        <dbReference type="SAM" id="Phobius"/>
    </source>
</evidence>
<comment type="caution">
    <text evidence="2">The sequence shown here is derived from an EMBL/GenBank/DDBJ whole genome shotgun (WGS) entry which is preliminary data.</text>
</comment>
<evidence type="ECO:0000313" key="3">
    <source>
        <dbReference type="Proteomes" id="UP000575083"/>
    </source>
</evidence>
<dbReference type="Pfam" id="PF16868">
    <property type="entry name" value="NMT1_3"/>
    <property type="match status" value="1"/>
</dbReference>
<dbReference type="AlphaFoldDB" id="A0A7X0UBZ9"/>
<gene>
    <name evidence="2" type="ORF">HNP48_004804</name>
</gene>
<reference evidence="2 3" key="1">
    <citation type="submission" date="2020-08" db="EMBL/GenBank/DDBJ databases">
        <title>Functional genomics of gut bacteria from endangered species of beetles.</title>
        <authorList>
            <person name="Carlos-Shanley C."/>
        </authorList>
    </citation>
    <scope>NUCLEOTIDE SEQUENCE [LARGE SCALE GENOMIC DNA]</scope>
    <source>
        <strain evidence="2 3">S00198</strain>
    </source>
</reference>
<dbReference type="PANTHER" id="PTHR42941:SF1">
    <property type="entry name" value="SLL1037 PROTEIN"/>
    <property type="match status" value="1"/>
</dbReference>
<keyword evidence="1" id="KW-1133">Transmembrane helix</keyword>
<feature type="transmembrane region" description="Helical" evidence="1">
    <location>
        <begin position="345"/>
        <end position="367"/>
    </location>
</feature>